<dbReference type="Pfam" id="PF00300">
    <property type="entry name" value="His_Phos_1"/>
    <property type="match status" value="1"/>
</dbReference>
<protein>
    <submittedName>
        <fullName evidence="1">Phosphohistidine phosphatase, SixA</fullName>
    </submittedName>
</protein>
<proteinExistence type="predicted"/>
<dbReference type="InterPro" id="IPR029033">
    <property type="entry name" value="His_PPase_superfam"/>
</dbReference>
<dbReference type="EMBL" id="FQTY01000003">
    <property type="protein sequence ID" value="SHE55628.1"/>
    <property type="molecule type" value="Genomic_DNA"/>
</dbReference>
<dbReference type="SUPFAM" id="SSF53254">
    <property type="entry name" value="Phosphoglycerate mutase-like"/>
    <property type="match status" value="1"/>
</dbReference>
<dbReference type="RefSeq" id="WP_072973959.1">
    <property type="nucleotide sequence ID" value="NZ_FQTY01000003.1"/>
</dbReference>
<accession>A0A1M4UG71</accession>
<dbReference type="CDD" id="cd07067">
    <property type="entry name" value="HP_PGM_like"/>
    <property type="match status" value="1"/>
</dbReference>
<gene>
    <name evidence="1" type="ORF">SAMN02745784_01064</name>
</gene>
<dbReference type="GeneID" id="90996115"/>
<organism evidence="1 2">
    <name type="scientific">Tissierella praeacuta DSM 18095</name>
    <dbReference type="NCBI Taxonomy" id="1123404"/>
    <lineage>
        <taxon>Bacteria</taxon>
        <taxon>Bacillati</taxon>
        <taxon>Bacillota</taxon>
        <taxon>Tissierellia</taxon>
        <taxon>Tissierellales</taxon>
        <taxon>Tissierellaceae</taxon>
        <taxon>Tissierella</taxon>
    </lineage>
</organism>
<evidence type="ECO:0000313" key="2">
    <source>
        <dbReference type="Proteomes" id="UP000184114"/>
    </source>
</evidence>
<reference evidence="2" key="1">
    <citation type="submission" date="2016-11" db="EMBL/GenBank/DDBJ databases">
        <authorList>
            <person name="Varghese N."/>
            <person name="Submissions S."/>
        </authorList>
    </citation>
    <scope>NUCLEOTIDE SEQUENCE [LARGE SCALE GENOMIC DNA]</scope>
    <source>
        <strain evidence="2">DSM 18095</strain>
    </source>
</reference>
<dbReference type="Proteomes" id="UP000184114">
    <property type="component" value="Unassembled WGS sequence"/>
</dbReference>
<keyword evidence="2" id="KW-1185">Reference proteome</keyword>
<dbReference type="InterPro" id="IPR013078">
    <property type="entry name" value="His_Pase_superF_clade-1"/>
</dbReference>
<sequence>MTKYLILYRHGMAEDKSRNTNDDLRSLSLRGKTLLKKSISGFKTMLGNSNNIQIYSSPKLRARQTAEILSEELSLENPIFLDFLGTGGNIRLIRELMENTEPGSTVIIVGQQPFLSIWSQELSGIFLPFKKGSAACFKFPDEVGEVKAQLRWYLQTRDFVKIDDK</sequence>
<dbReference type="STRING" id="1123404.SAMN02745784_01064"/>
<evidence type="ECO:0000313" key="1">
    <source>
        <dbReference type="EMBL" id="SHE55628.1"/>
    </source>
</evidence>
<dbReference type="Gene3D" id="3.40.50.1240">
    <property type="entry name" value="Phosphoglycerate mutase-like"/>
    <property type="match status" value="1"/>
</dbReference>
<dbReference type="AlphaFoldDB" id="A0A1M4UG71"/>
<name>A0A1M4UG71_9FIRM</name>